<evidence type="ECO:0000313" key="2">
    <source>
        <dbReference type="Proteomes" id="UP000077824"/>
    </source>
</evidence>
<dbReference type="OrthoDB" id="1235169at2"/>
<reference evidence="1 2" key="1">
    <citation type="submission" date="2016-04" db="EMBL/GenBank/DDBJ databases">
        <title>Complete Genome Sequence of Chryseobacterium sp. IHBB 10212.</title>
        <authorList>
            <person name="Pal M."/>
            <person name="Swarnkar M.K."/>
            <person name="Kaushal K."/>
            <person name="Chhibber S."/>
            <person name="Singh A.K."/>
            <person name="Gulati A."/>
        </authorList>
    </citation>
    <scope>NUCLEOTIDE SEQUENCE [LARGE SCALE GENOMIC DNA]</scope>
    <source>
        <strain evidence="1 2">IHBB 10212</strain>
    </source>
</reference>
<dbReference type="KEGG" id="chh:A0O34_02765"/>
<accession>A0A172XRA5</accession>
<name>A0A172XRA5_9FLAO</name>
<organism evidence="1 2">
    <name type="scientific">Chryseobacterium glaciei</name>
    <dbReference type="NCBI Taxonomy" id="1685010"/>
    <lineage>
        <taxon>Bacteria</taxon>
        <taxon>Pseudomonadati</taxon>
        <taxon>Bacteroidota</taxon>
        <taxon>Flavobacteriia</taxon>
        <taxon>Flavobacteriales</taxon>
        <taxon>Weeksellaceae</taxon>
        <taxon>Chryseobacterium group</taxon>
        <taxon>Chryseobacterium</taxon>
    </lineage>
</organism>
<protein>
    <submittedName>
        <fullName evidence="1">Uncharacterized protein</fullName>
    </submittedName>
</protein>
<dbReference type="EMBL" id="CP015199">
    <property type="protein sequence ID" value="ANF49539.1"/>
    <property type="molecule type" value="Genomic_DNA"/>
</dbReference>
<evidence type="ECO:0000313" key="1">
    <source>
        <dbReference type="EMBL" id="ANF49539.1"/>
    </source>
</evidence>
<proteinExistence type="predicted"/>
<keyword evidence="2" id="KW-1185">Reference proteome</keyword>
<gene>
    <name evidence="1" type="ORF">A0O34_02765</name>
</gene>
<dbReference type="Proteomes" id="UP000077824">
    <property type="component" value="Chromosome"/>
</dbReference>
<dbReference type="AlphaFoldDB" id="A0A172XRA5"/>
<dbReference type="RefSeq" id="WP_066750930.1">
    <property type="nucleotide sequence ID" value="NZ_CP015199.1"/>
</dbReference>
<sequence length="256" mass="30717">MKIHIKNKEKAILSKLCKDEYRVVAKQEDLEGGYTYLIFNENFQEIMLKDDIVEVTDDDMSDMIQRNDLWYGRNFYVNELLVSLLQLEPGSHISIGHIWLASKAFRYFEKYNYEIPDHYKNTALNEKYKMNLIEGFLMAINPYIERKFIGGNYFESFEFYKGKAVSEIELKLGESLTELDVVEYKNLLKSFIEKYLHGTQHNEENSKMFAGTFFVLIDSFFIYDITRIFSYKTFYNNCFVVEHQNEYYYLNKFWWG</sequence>